<dbReference type="AlphaFoldDB" id="A0A0F5YKR0"/>
<keyword evidence="1" id="KW-0472">Membrane</keyword>
<keyword evidence="1" id="KW-0812">Transmembrane</keyword>
<gene>
    <name evidence="2" type="ORF">WN50_07100</name>
</gene>
<feature type="transmembrane region" description="Helical" evidence="1">
    <location>
        <begin position="6"/>
        <end position="29"/>
    </location>
</feature>
<reference evidence="2 3" key="1">
    <citation type="submission" date="2015-06" db="EMBL/GenBank/DDBJ databases">
        <title>Draft genome assembly of filamentous brackish cyanobacterium Limnoraphis robusta strain CS-951.</title>
        <authorList>
            <person name="Willis A."/>
            <person name="Parks M."/>
            <person name="Burford M.A."/>
        </authorList>
    </citation>
    <scope>NUCLEOTIDE SEQUENCE [LARGE SCALE GENOMIC DNA]</scope>
    <source>
        <strain evidence="2 3">CS-951</strain>
    </source>
</reference>
<feature type="transmembrane region" description="Helical" evidence="1">
    <location>
        <begin position="57"/>
        <end position="76"/>
    </location>
</feature>
<sequence length="143" mass="15887">MYSESLMIAPIYTLIVATTVFAVLFGVIFKDMLEYQVRLWTANPESQGKINYNNGNIIVAYCGTTLFVFFSVALSLTVFLQLFWLAAIIGFVVVIPTALLMWVQLGSMLQLWGTNGIEAVDLDFFALNQPSEKSTEPLSSQGK</sequence>
<keyword evidence="1" id="KW-1133">Transmembrane helix</keyword>
<organism evidence="2 3">
    <name type="scientific">Limnoraphis robusta CS-951</name>
    <dbReference type="NCBI Taxonomy" id="1637645"/>
    <lineage>
        <taxon>Bacteria</taxon>
        <taxon>Bacillati</taxon>
        <taxon>Cyanobacteriota</taxon>
        <taxon>Cyanophyceae</taxon>
        <taxon>Oscillatoriophycideae</taxon>
        <taxon>Oscillatoriales</taxon>
        <taxon>Sirenicapillariaceae</taxon>
        <taxon>Limnoraphis</taxon>
    </lineage>
</organism>
<dbReference type="EMBL" id="LATL02000025">
    <property type="protein sequence ID" value="KKD38760.1"/>
    <property type="molecule type" value="Genomic_DNA"/>
</dbReference>
<evidence type="ECO:0000256" key="1">
    <source>
        <dbReference type="SAM" id="Phobius"/>
    </source>
</evidence>
<feature type="transmembrane region" description="Helical" evidence="1">
    <location>
        <begin position="82"/>
        <end position="103"/>
    </location>
</feature>
<proteinExistence type="predicted"/>
<evidence type="ECO:0008006" key="4">
    <source>
        <dbReference type="Google" id="ProtNLM"/>
    </source>
</evidence>
<name>A0A0F5YKR0_9CYAN</name>
<dbReference type="PATRIC" id="fig|1637645.4.peg.494"/>
<evidence type="ECO:0000313" key="3">
    <source>
        <dbReference type="Proteomes" id="UP000033607"/>
    </source>
</evidence>
<protein>
    <recommendedName>
        <fullName evidence="4">50S ribosomal protein L21</fullName>
    </recommendedName>
</protein>
<evidence type="ECO:0000313" key="2">
    <source>
        <dbReference type="EMBL" id="KKD38760.1"/>
    </source>
</evidence>
<comment type="caution">
    <text evidence="2">The sequence shown here is derived from an EMBL/GenBank/DDBJ whole genome shotgun (WGS) entry which is preliminary data.</text>
</comment>
<dbReference type="Proteomes" id="UP000033607">
    <property type="component" value="Unassembled WGS sequence"/>
</dbReference>
<accession>A0A0F5YKR0</accession>
<dbReference type="RefSeq" id="WP_046277825.1">
    <property type="nucleotide sequence ID" value="NZ_LATL02000025.1"/>
</dbReference>
<dbReference type="OrthoDB" id="517257at2"/>